<organism evidence="1 2">
    <name type="scientific">Paenirhodobacter populi</name>
    <dbReference type="NCBI Taxonomy" id="2306993"/>
    <lineage>
        <taxon>Bacteria</taxon>
        <taxon>Pseudomonadati</taxon>
        <taxon>Pseudomonadota</taxon>
        <taxon>Alphaproteobacteria</taxon>
        <taxon>Rhodobacterales</taxon>
        <taxon>Rhodobacter group</taxon>
        <taxon>Paenirhodobacter</taxon>
    </lineage>
</organism>
<dbReference type="EMBL" id="SAUW01000032">
    <property type="protein sequence ID" value="RWR05935.1"/>
    <property type="molecule type" value="Genomic_DNA"/>
</dbReference>
<reference evidence="1 2" key="1">
    <citation type="submission" date="2019-01" db="EMBL/GenBank/DDBJ databases">
        <title>Sinorhodobacter populi sp. nov. isolated from the symptomatic bark tissue of Populus euramericana canker.</title>
        <authorList>
            <person name="Xu G."/>
        </authorList>
    </citation>
    <scope>NUCLEOTIDE SEQUENCE [LARGE SCALE GENOMIC DNA]</scope>
    <source>
        <strain evidence="1 2">2D-5</strain>
    </source>
</reference>
<dbReference type="Proteomes" id="UP000285710">
    <property type="component" value="Unassembled WGS sequence"/>
</dbReference>
<reference evidence="1 2" key="2">
    <citation type="submission" date="2019-01" db="EMBL/GenBank/DDBJ databases">
        <authorList>
            <person name="Li Y."/>
        </authorList>
    </citation>
    <scope>NUCLEOTIDE SEQUENCE [LARGE SCALE GENOMIC DNA]</scope>
    <source>
        <strain evidence="1 2">2D-5</strain>
    </source>
</reference>
<sequence length="103" mass="10991">MTDEELLAGLAACRIAHHIPGRLRVKLGATSSQVMPGLAEAAALLVRLRAIQGVKAVTVNKLARSSTVEYDPAILAPEGWEDVMQGRQTGAAEELLARFGKTR</sequence>
<comment type="caution">
    <text evidence="1">The sequence shown here is derived from an EMBL/GenBank/DDBJ whole genome shotgun (WGS) entry which is preliminary data.</text>
</comment>
<evidence type="ECO:0000313" key="1">
    <source>
        <dbReference type="EMBL" id="RWR05935.1"/>
    </source>
</evidence>
<protein>
    <submittedName>
        <fullName evidence="1">Cation transporter</fullName>
    </submittedName>
</protein>
<keyword evidence="2" id="KW-1185">Reference proteome</keyword>
<evidence type="ECO:0000313" key="2">
    <source>
        <dbReference type="Proteomes" id="UP000285710"/>
    </source>
</evidence>
<proteinExistence type="predicted"/>
<accession>A0A443ILI8</accession>
<gene>
    <name evidence="1" type="ORF">D2T33_19090</name>
</gene>
<dbReference type="RefSeq" id="WP_128270837.1">
    <property type="nucleotide sequence ID" value="NZ_SAUW01000032.1"/>
</dbReference>
<name>A0A443ILI8_9RHOB</name>
<dbReference type="AlphaFoldDB" id="A0A443ILI8"/>